<comment type="caution">
    <text evidence="2">The sequence shown here is derived from an EMBL/GenBank/DDBJ whole genome shotgun (WGS) entry which is preliminary data.</text>
</comment>
<feature type="transmembrane region" description="Helical" evidence="1">
    <location>
        <begin position="36"/>
        <end position="56"/>
    </location>
</feature>
<keyword evidence="1" id="KW-0472">Membrane</keyword>
<proteinExistence type="predicted"/>
<name>A0AAI9X0P5_SPIME</name>
<evidence type="ECO:0000313" key="3">
    <source>
        <dbReference type="Proteomes" id="UP000004057"/>
    </source>
</evidence>
<evidence type="ECO:0000256" key="1">
    <source>
        <dbReference type="SAM" id="Phobius"/>
    </source>
</evidence>
<dbReference type="Proteomes" id="UP000004057">
    <property type="component" value="Unassembled WGS sequence"/>
</dbReference>
<dbReference type="EMBL" id="AGBZ02000004">
    <property type="protein sequence ID" value="KAI92362.1"/>
    <property type="molecule type" value="Genomic_DNA"/>
</dbReference>
<evidence type="ECO:0000313" key="2">
    <source>
        <dbReference type="EMBL" id="KAI92362.1"/>
    </source>
</evidence>
<protein>
    <submittedName>
        <fullName evidence="2">Uncharacterized protein</fullName>
    </submittedName>
</protein>
<gene>
    <name evidence="2" type="ORF">SPM_005225</name>
</gene>
<organism evidence="2 3">
    <name type="scientific">Spiroplasma melliferum KC3</name>
    <dbReference type="NCBI Taxonomy" id="570509"/>
    <lineage>
        <taxon>Bacteria</taxon>
        <taxon>Bacillati</taxon>
        <taxon>Mycoplasmatota</taxon>
        <taxon>Mollicutes</taxon>
        <taxon>Entomoplasmatales</taxon>
        <taxon>Spiroplasmataceae</taxon>
        <taxon>Spiroplasma</taxon>
    </lineage>
</organism>
<sequence>MQKNIENEESRLTGSLIGNGQIDNFCKDCLERRRKWYWIIVGIAIIVLLLLIILSIHKII</sequence>
<keyword evidence="1" id="KW-1133">Transmembrane helix</keyword>
<keyword evidence="1" id="KW-0812">Transmembrane</keyword>
<reference evidence="2 3" key="1">
    <citation type="journal article" date="2012" name="J. Proteome Res.">
        <title>Application of Spiroplasma melliferum proteogenomic profiling for the discovery of virulence factors and pathogenicity mechanisms in host-associated spiroplasmas.</title>
        <authorList>
            <person name="Alexeev D."/>
            <person name="Kostrjukova E."/>
            <person name="Aliper A."/>
            <person name="Popenko A."/>
            <person name="Bazaleev N."/>
            <person name="Tyakht A."/>
            <person name="Selezneva O."/>
            <person name="Akopian T."/>
            <person name="Prichodko E."/>
            <person name="Kondratov I."/>
            <person name="Chukin M."/>
            <person name="Demina I."/>
            <person name="Galyamina M."/>
            <person name="Kamashev D."/>
            <person name="Vanyushkina A."/>
            <person name="Ladygina V."/>
            <person name="Levitskii S."/>
            <person name="Lazarev V."/>
            <person name="Govorun V."/>
        </authorList>
    </citation>
    <scope>NUCLEOTIDE SEQUENCE [LARGE SCALE GENOMIC DNA]</scope>
    <source>
        <strain evidence="2 3">KC3</strain>
    </source>
</reference>
<accession>A0AAI9X0P5</accession>
<dbReference type="AlphaFoldDB" id="A0AAI9X0P5"/>